<keyword evidence="6 7" id="KW-0326">Glycosidase</keyword>
<feature type="domain" description="LamG-like jellyroll fold" evidence="8">
    <location>
        <begin position="87"/>
        <end position="239"/>
    </location>
</feature>
<dbReference type="InterPro" id="IPR006558">
    <property type="entry name" value="LamG-like"/>
</dbReference>
<evidence type="ECO:0000259" key="8">
    <source>
        <dbReference type="SMART" id="SM00560"/>
    </source>
</evidence>
<evidence type="ECO:0000256" key="7">
    <source>
        <dbReference type="RuleBase" id="RU362110"/>
    </source>
</evidence>
<proteinExistence type="inferred from homology"/>
<dbReference type="Proteomes" id="UP001306950">
    <property type="component" value="Unassembled WGS sequence"/>
</dbReference>
<keyword evidence="5" id="KW-1015">Disulfide bond</keyword>
<dbReference type="InterPro" id="IPR013320">
    <property type="entry name" value="ConA-like_dom_sf"/>
</dbReference>
<reference evidence="9 10" key="1">
    <citation type="submission" date="2024-02" db="EMBL/GenBank/DDBJ databases">
        <title>A nitrogen-fixing paenibacillus bacterium.</title>
        <authorList>
            <person name="Zhang W.L."/>
            <person name="Chen S.F."/>
        </authorList>
    </citation>
    <scope>NUCLEOTIDE SEQUENCE [LARGE SCALE GENOMIC DNA]</scope>
    <source>
        <strain evidence="9 10">M1</strain>
    </source>
</reference>
<evidence type="ECO:0000313" key="9">
    <source>
        <dbReference type="EMBL" id="MEF2964993.1"/>
    </source>
</evidence>
<evidence type="ECO:0000256" key="6">
    <source>
        <dbReference type="ARBA" id="ARBA00023295"/>
    </source>
</evidence>
<dbReference type="RefSeq" id="WP_331845186.1">
    <property type="nucleotide sequence ID" value="NZ_JAZHPZ010000001.1"/>
</dbReference>
<evidence type="ECO:0000313" key="10">
    <source>
        <dbReference type="Proteomes" id="UP001306950"/>
    </source>
</evidence>
<keyword evidence="3" id="KW-0732">Signal</keyword>
<dbReference type="InterPro" id="IPR013148">
    <property type="entry name" value="Glyco_hydro_32_N"/>
</dbReference>
<dbReference type="InterPro" id="IPR051214">
    <property type="entry name" value="GH32_Enzymes"/>
</dbReference>
<dbReference type="SMART" id="SM00640">
    <property type="entry name" value="Glyco_32"/>
    <property type="match status" value="1"/>
</dbReference>
<dbReference type="PANTHER" id="PTHR43101">
    <property type="entry name" value="BETA-FRUCTOSIDASE"/>
    <property type="match status" value="1"/>
</dbReference>
<sequence length="770" mass="86100">MSLPMDDQGLIMHWPFDEGEGASALENVSQVRDEIQYVFNQAEFTEPTGPQWRQGVTGSGLLFDGYSTSIVHSVNQGAASGGPESLSALSIGVWVAPRSYDWGYESKLTAIVNRHNREREQGYLLGMFRHGCWSFQVGLEEGGWTEIWSPDGHELPKNEWSYVNGVFDGDQGEIKLYLNGSEIARTSVPRGSRLAEATGTDLLIGKNNHSSQWGGVFNLQMFSGILDELKIYNRALSAEEVAASYRHVLDSAHGGVKPQVQYDEIKLDRTPLLQDRHRPQYHVSPPAHWMNEPHAPIYFGGQYHLFYQHNPLGPFFYHIHWGHWVSKDLVHWRDLPVALAPEKDRLAPDGIWSGSATYDADGLPVLFFTAGNDSASPNQSVALARSTYTRDGDPDLVQWIKHPEPLIVQVKGMGAFGDFRDPFVWKDDDGWYALVGSGIEGGGGAALAFASKDMLNWTYKGPFYQADIQKFPYLGPIWELPVLLPLGTDKQGESKHLLLVSPVGKGADVEVFYWIGRLDKEHLSFIPDREEPELIDVGDFHFTGPSGMVDPKTGRNIVFTIAQGDRTSELEYQSGWAHNAGLPLSVYLRDDGRLGIEPIQELESLRGAKRLSIRDKSLAEANVLLRDVQGDMLEIQVEMEPASATKLGLKVRCTPDGEEETLLYYDFNEAKLLVDRTKTTLHPGEKCRGVQGGKLELLDENLKLHIYLDRSMVEAYANGLKSLTTRVYPSRRDALGLEIWGDGELVIKSMEVWDMHSIWWRSASAVFPTS</sequence>
<dbReference type="InterPro" id="IPR013189">
    <property type="entry name" value="Glyco_hydro_32_C"/>
</dbReference>
<dbReference type="EC" id="3.2.1.26" evidence="2"/>
<evidence type="ECO:0000256" key="3">
    <source>
        <dbReference type="ARBA" id="ARBA00022729"/>
    </source>
</evidence>
<dbReference type="PANTHER" id="PTHR43101:SF1">
    <property type="entry name" value="BETA-FRUCTOSIDASE"/>
    <property type="match status" value="1"/>
</dbReference>
<organism evidence="9 10">
    <name type="scientific">Paenibacillus haidiansis</name>
    <dbReference type="NCBI Taxonomy" id="1574488"/>
    <lineage>
        <taxon>Bacteria</taxon>
        <taxon>Bacillati</taxon>
        <taxon>Bacillota</taxon>
        <taxon>Bacilli</taxon>
        <taxon>Bacillales</taxon>
        <taxon>Paenibacillaceae</taxon>
        <taxon>Paenibacillus</taxon>
    </lineage>
</organism>
<dbReference type="SUPFAM" id="SSF75005">
    <property type="entry name" value="Arabinanase/levansucrase/invertase"/>
    <property type="match status" value="1"/>
</dbReference>
<keyword evidence="10" id="KW-1185">Reference proteome</keyword>
<comment type="caution">
    <text evidence="9">The sequence shown here is derived from an EMBL/GenBank/DDBJ whole genome shotgun (WGS) entry which is preliminary data.</text>
</comment>
<name>A0ABU7VNN4_9BACL</name>
<dbReference type="Pfam" id="PF00251">
    <property type="entry name" value="Glyco_hydro_32N"/>
    <property type="match status" value="1"/>
</dbReference>
<keyword evidence="4 7" id="KW-0378">Hydrolase</keyword>
<dbReference type="Pfam" id="PF13385">
    <property type="entry name" value="Laminin_G_3"/>
    <property type="match status" value="1"/>
</dbReference>
<protein>
    <recommendedName>
        <fullName evidence="2">beta-fructofuranosidase</fullName>
        <ecNumber evidence="2">3.2.1.26</ecNumber>
    </recommendedName>
</protein>
<dbReference type="InterPro" id="IPR001362">
    <property type="entry name" value="Glyco_hydro_32"/>
</dbReference>
<dbReference type="Pfam" id="PF08244">
    <property type="entry name" value="Glyco_hydro_32C"/>
    <property type="match status" value="1"/>
</dbReference>
<gene>
    <name evidence="9" type="ORF">V3851_04045</name>
</gene>
<evidence type="ECO:0000256" key="2">
    <source>
        <dbReference type="ARBA" id="ARBA00012758"/>
    </source>
</evidence>
<dbReference type="CDD" id="cd08996">
    <property type="entry name" value="GH32_FFase"/>
    <property type="match status" value="1"/>
</dbReference>
<evidence type="ECO:0000256" key="5">
    <source>
        <dbReference type="ARBA" id="ARBA00023157"/>
    </source>
</evidence>
<dbReference type="SMART" id="SM00560">
    <property type="entry name" value="LamGL"/>
    <property type="match status" value="1"/>
</dbReference>
<dbReference type="Gene3D" id="2.60.120.560">
    <property type="entry name" value="Exo-inulinase, domain 1"/>
    <property type="match status" value="1"/>
</dbReference>
<accession>A0ABU7VNN4</accession>
<comment type="similarity">
    <text evidence="1 7">Belongs to the glycosyl hydrolase 32 family.</text>
</comment>
<dbReference type="SUPFAM" id="SSF49899">
    <property type="entry name" value="Concanavalin A-like lectins/glucanases"/>
    <property type="match status" value="2"/>
</dbReference>
<evidence type="ECO:0000256" key="1">
    <source>
        <dbReference type="ARBA" id="ARBA00009902"/>
    </source>
</evidence>
<evidence type="ECO:0000256" key="4">
    <source>
        <dbReference type="ARBA" id="ARBA00022801"/>
    </source>
</evidence>
<dbReference type="Gene3D" id="2.60.120.200">
    <property type="match status" value="1"/>
</dbReference>
<dbReference type="Gene3D" id="2.115.10.20">
    <property type="entry name" value="Glycosyl hydrolase domain, family 43"/>
    <property type="match status" value="1"/>
</dbReference>
<dbReference type="InterPro" id="IPR023296">
    <property type="entry name" value="Glyco_hydro_beta-prop_sf"/>
</dbReference>
<dbReference type="EMBL" id="JAZHPZ010000001">
    <property type="protein sequence ID" value="MEF2964993.1"/>
    <property type="molecule type" value="Genomic_DNA"/>
</dbReference>